<name>A0A484MJR1_9ASTE</name>
<dbReference type="GO" id="GO:0003676">
    <property type="term" value="F:nucleic acid binding"/>
    <property type="evidence" value="ECO:0007669"/>
    <property type="project" value="InterPro"/>
</dbReference>
<dbReference type="SMART" id="SM00343">
    <property type="entry name" value="ZnF_C2HC"/>
    <property type="match status" value="1"/>
</dbReference>
<dbReference type="PROSITE" id="PS50158">
    <property type="entry name" value="ZF_CCHC"/>
    <property type="match status" value="1"/>
</dbReference>
<gene>
    <name evidence="4" type="ORF">CCAM_LOCUS30094</name>
</gene>
<dbReference type="Proteomes" id="UP000595140">
    <property type="component" value="Unassembled WGS sequence"/>
</dbReference>
<dbReference type="EMBL" id="OOIL02003526">
    <property type="protein sequence ID" value="VFQ88318.1"/>
    <property type="molecule type" value="Genomic_DNA"/>
</dbReference>
<dbReference type="Pfam" id="PF14223">
    <property type="entry name" value="Retrotran_gag_2"/>
    <property type="match status" value="1"/>
</dbReference>
<evidence type="ECO:0000313" key="4">
    <source>
        <dbReference type="EMBL" id="VFQ88318.1"/>
    </source>
</evidence>
<dbReference type="AlphaFoldDB" id="A0A484MJR1"/>
<feature type="region of interest" description="Disordered" evidence="2">
    <location>
        <begin position="634"/>
        <end position="668"/>
    </location>
</feature>
<accession>A0A484MJR1</accession>
<dbReference type="GO" id="GO:0008270">
    <property type="term" value="F:zinc ion binding"/>
    <property type="evidence" value="ECO:0007669"/>
    <property type="project" value="UniProtKB-KW"/>
</dbReference>
<dbReference type="SUPFAM" id="SSF57756">
    <property type="entry name" value="Retrovirus zinc finger-like domains"/>
    <property type="match status" value="1"/>
</dbReference>
<dbReference type="InterPro" id="IPR036875">
    <property type="entry name" value="Znf_CCHC_sf"/>
</dbReference>
<keyword evidence="1" id="KW-0863">Zinc-finger</keyword>
<sequence>MRVVPRTFPTILGWTSQKLKEREGLERESGGFGRGSMDPQINKELFSNETPSLEDPPGKTSQSQNDVLEEARTATKELVQKISKWDTVCRGLNSEFPNSNAVKRMQQTAAEVIVAIGKSPRISGTPISEKNPKLQFEVVHESPFFLAEISRLEMEFFTVKRNLETNSQDLSMPSFSLGLTPEEKENQNEEIQHEEVQHEEIQTKNGDDTAQTCNLTALADDVQSHPQIEPIPAFPESAVQGQQEETVLFQPTPPYTHFTSQEIASGPSPVPVFIKRRLQPQRKKEFACALCSPFWIRNMEALSRLSRAEKVLTDYVFNKSLLLGEVLYKDMFCEMKRSNLISFFEGELVEQQFYSGIDMSTADLVFFLVADETDKDDVYIVCFNMKKEKITIIDSIEDKTKVYDTCVECLKKGMCQYFNEKQLEQKASKISKFPFEITKKACYGNMEGKGVGVIAMRQLETFKGNLNTWKMDLNKNDVNGLRMLCVRYCYEMLTSDHNQLAVQIGDTAQKGDPALEDGYFLAQIVKAARFIQPEKGIGTAVDGADSKAKCLMDANRNVDFQCHLNSGLGLGMVAGDETRTYAHQEIYLELRDKAAQNADLKEVSSCTECRSSCTIHGAFKEVSRRNTDLITTDASELSSDTAPPNGLGLGYVTVKDDTTNNTQQPQGQAEQFMEPGLGTSATIQVAANSSSATASPKVDPPLSSATASSPVQVKNQPRPNHVSMRNSGKGTTEDCSGTSANSGENKATSQLLLEEVPPTFIKLNGELKISRTSPMLSQYNAVPKSSSPSNALGKLPDSSSIRKELSLIDFPLMDTCKEDSNGAAEFCEKHSDKNIRVENQDQEEAHEDFGDFLEEQLTVQGRKVGDTSILVNSANAVQDLPQADAAADTAKDISPLRAFSPRLAEGLNNSVNNEDKESPLQNEGYPNAINMLYCAVNPDDYRKISCCTTSKEMWDKLEVTYEGTDQVREAKIDFLTQEYEMFRMKVGEKIDDMFDRFSKIINDLHALKKTYTNKDLVRKILRSLTPEWRSKADAIYESIGVSNVTIDGLRGNLKTYESTILTPSLDEQKKKGIALKATKEPVEEVSSDDDNEFGLVIKKFHKFMKKEFERKGRKHDGPPKCYGCGEIGHIKPRCPKAKQSKDKPGFKKQRAYISWCGDSADESTNQEEDEAANLCLMEHEDQNDDVQEDREVANRRWQWGVEGRRGVPRHRRRWREVRDGLREALTRGGADGGYAARGADGEGVRLGSVGGAVEGDERGSSGERRG</sequence>
<dbReference type="Gene3D" id="3.40.395.10">
    <property type="entry name" value="Adenoviral Proteinase, Chain A"/>
    <property type="match status" value="1"/>
</dbReference>
<feature type="region of interest" description="Disordered" evidence="2">
    <location>
        <begin position="687"/>
        <end position="749"/>
    </location>
</feature>
<protein>
    <recommendedName>
        <fullName evidence="3">CCHC-type domain-containing protein</fullName>
    </recommendedName>
</protein>
<dbReference type="PANTHER" id="PTHR34676:SF15">
    <property type="entry name" value="ZINC FINGER, CCHC-TYPE-RELATED"/>
    <property type="match status" value="1"/>
</dbReference>
<keyword evidence="1" id="KW-0479">Metal-binding</keyword>
<evidence type="ECO:0000256" key="1">
    <source>
        <dbReference type="PROSITE-ProRule" id="PRU00047"/>
    </source>
</evidence>
<feature type="compositionally biased region" description="Polar residues" evidence="2">
    <location>
        <begin position="659"/>
        <end position="668"/>
    </location>
</feature>
<dbReference type="OrthoDB" id="1751476at2759"/>
<feature type="domain" description="CCHC-type" evidence="3">
    <location>
        <begin position="1120"/>
        <end position="1136"/>
    </location>
</feature>
<keyword evidence="5" id="KW-1185">Reference proteome</keyword>
<evidence type="ECO:0000256" key="2">
    <source>
        <dbReference type="SAM" id="MobiDB-lite"/>
    </source>
</evidence>
<evidence type="ECO:0000259" key="3">
    <source>
        <dbReference type="PROSITE" id="PS50158"/>
    </source>
</evidence>
<keyword evidence="1" id="KW-0862">Zinc</keyword>
<proteinExistence type="predicted"/>
<dbReference type="PANTHER" id="PTHR34676">
    <property type="entry name" value="DUF4219 DOMAIN-CONTAINING PROTEIN-RELATED"/>
    <property type="match status" value="1"/>
</dbReference>
<reference evidence="4 5" key="1">
    <citation type="submission" date="2018-04" db="EMBL/GenBank/DDBJ databases">
        <authorList>
            <person name="Vogel A."/>
        </authorList>
    </citation>
    <scope>NUCLEOTIDE SEQUENCE [LARGE SCALE GENOMIC DNA]</scope>
</reference>
<feature type="compositionally biased region" description="Polar residues" evidence="2">
    <location>
        <begin position="703"/>
        <end position="749"/>
    </location>
</feature>
<feature type="region of interest" description="Disordered" evidence="2">
    <location>
        <begin position="1226"/>
        <end position="1266"/>
    </location>
</feature>
<organism evidence="4 5">
    <name type="scientific">Cuscuta campestris</name>
    <dbReference type="NCBI Taxonomy" id="132261"/>
    <lineage>
        <taxon>Eukaryota</taxon>
        <taxon>Viridiplantae</taxon>
        <taxon>Streptophyta</taxon>
        <taxon>Embryophyta</taxon>
        <taxon>Tracheophyta</taxon>
        <taxon>Spermatophyta</taxon>
        <taxon>Magnoliopsida</taxon>
        <taxon>eudicotyledons</taxon>
        <taxon>Gunneridae</taxon>
        <taxon>Pentapetalae</taxon>
        <taxon>asterids</taxon>
        <taxon>lamiids</taxon>
        <taxon>Solanales</taxon>
        <taxon>Convolvulaceae</taxon>
        <taxon>Cuscuteae</taxon>
        <taxon>Cuscuta</taxon>
        <taxon>Cuscuta subgen. Grammica</taxon>
        <taxon>Cuscuta sect. Cleistogrammica</taxon>
    </lineage>
</organism>
<feature type="region of interest" description="Disordered" evidence="2">
    <location>
        <begin position="19"/>
        <end position="66"/>
    </location>
</feature>
<dbReference type="InterPro" id="IPR001878">
    <property type="entry name" value="Znf_CCHC"/>
</dbReference>
<evidence type="ECO:0000313" key="5">
    <source>
        <dbReference type="Proteomes" id="UP000595140"/>
    </source>
</evidence>
<feature type="compositionally biased region" description="Basic and acidic residues" evidence="2">
    <location>
        <begin position="19"/>
        <end position="29"/>
    </location>
</feature>
<feature type="compositionally biased region" description="Basic and acidic residues" evidence="2">
    <location>
        <begin position="1255"/>
        <end position="1266"/>
    </location>
</feature>